<accession>A0A8X6IAS6</accession>
<reference evidence="1" key="1">
    <citation type="submission" date="2020-08" db="EMBL/GenBank/DDBJ databases">
        <title>Multicomponent nature underlies the extraordinary mechanical properties of spider dragline silk.</title>
        <authorList>
            <person name="Kono N."/>
            <person name="Nakamura H."/>
            <person name="Mori M."/>
            <person name="Yoshida Y."/>
            <person name="Ohtoshi R."/>
            <person name="Malay A.D."/>
            <person name="Moran D.A.P."/>
            <person name="Tomita M."/>
            <person name="Numata K."/>
            <person name="Arakawa K."/>
        </authorList>
    </citation>
    <scope>NUCLEOTIDE SEQUENCE</scope>
</reference>
<feature type="non-terminal residue" evidence="1">
    <location>
        <position position="1"/>
    </location>
</feature>
<gene>
    <name evidence="1" type="ORF">NPIL_545531</name>
</gene>
<name>A0A8X6IAS6_NEPPI</name>
<keyword evidence="2" id="KW-1185">Reference proteome</keyword>
<protein>
    <submittedName>
        <fullName evidence="1">Uncharacterized protein</fullName>
    </submittedName>
</protein>
<sequence length="86" mass="10108">MFEVSVKAVYENLNYLNVLISIIKTKKFHSCSLWPNASLIQCSNNIVSKIFHEKFFNSICVLLKNGLHFNYSEDVFIDYRKQLDRS</sequence>
<organism evidence="1 2">
    <name type="scientific">Nephila pilipes</name>
    <name type="common">Giant wood spider</name>
    <name type="synonym">Nephila maculata</name>
    <dbReference type="NCBI Taxonomy" id="299642"/>
    <lineage>
        <taxon>Eukaryota</taxon>
        <taxon>Metazoa</taxon>
        <taxon>Ecdysozoa</taxon>
        <taxon>Arthropoda</taxon>
        <taxon>Chelicerata</taxon>
        <taxon>Arachnida</taxon>
        <taxon>Araneae</taxon>
        <taxon>Araneomorphae</taxon>
        <taxon>Entelegynae</taxon>
        <taxon>Araneoidea</taxon>
        <taxon>Nephilidae</taxon>
        <taxon>Nephila</taxon>
    </lineage>
</organism>
<dbReference type="EMBL" id="BMAW01089017">
    <property type="protein sequence ID" value="GFS37669.1"/>
    <property type="molecule type" value="Genomic_DNA"/>
</dbReference>
<evidence type="ECO:0000313" key="1">
    <source>
        <dbReference type="EMBL" id="GFS37669.1"/>
    </source>
</evidence>
<evidence type="ECO:0000313" key="2">
    <source>
        <dbReference type="Proteomes" id="UP000887013"/>
    </source>
</evidence>
<comment type="caution">
    <text evidence="1">The sequence shown here is derived from an EMBL/GenBank/DDBJ whole genome shotgun (WGS) entry which is preliminary data.</text>
</comment>
<dbReference type="AlphaFoldDB" id="A0A8X6IAS6"/>
<dbReference type="Proteomes" id="UP000887013">
    <property type="component" value="Unassembled WGS sequence"/>
</dbReference>
<proteinExistence type="predicted"/>